<comment type="caution">
    <text evidence="3">The sequence shown here is derived from an EMBL/GenBank/DDBJ whole genome shotgun (WGS) entry which is preliminary data.</text>
</comment>
<proteinExistence type="predicted"/>
<evidence type="ECO:0000313" key="3">
    <source>
        <dbReference type="EMBL" id="GJE29479.1"/>
    </source>
</evidence>
<evidence type="ECO:0000313" key="4">
    <source>
        <dbReference type="Proteomes" id="UP001055156"/>
    </source>
</evidence>
<dbReference type="PROSITE" id="PS50222">
    <property type="entry name" value="EF_HAND_2"/>
    <property type="match status" value="1"/>
</dbReference>
<name>A0ABQ4TFH2_METOR</name>
<evidence type="ECO:0000259" key="2">
    <source>
        <dbReference type="PROSITE" id="PS50222"/>
    </source>
</evidence>
<sequence>MPSFSPLRRLLAPVLLLTPVPVLAHPHVWVTATEEVAYESGRVTGVRHHWTFDAEYSAFITQGLDANKDGKISPEELQGLATENTAGLAEFGYFTKLKVGGKEQAFAEPKDPRMGLEGGKLTLTFLLPLKTPAAQGRGVAALEVYDPTYFVSFGLADGADAVRLAGAPTGCTTSITRPKTTEAKTADAGKPLSEAFFEALTAASDYGVQFANRAIVACP</sequence>
<keyword evidence="1" id="KW-0732">Signal</keyword>
<protein>
    <recommendedName>
        <fullName evidence="2">EF-hand domain-containing protein</fullName>
    </recommendedName>
</protein>
<dbReference type="EMBL" id="BPQV01000016">
    <property type="protein sequence ID" value="GJE29479.1"/>
    <property type="molecule type" value="Genomic_DNA"/>
</dbReference>
<feature type="chain" id="PRO_5046417100" description="EF-hand domain-containing protein" evidence="1">
    <location>
        <begin position="25"/>
        <end position="219"/>
    </location>
</feature>
<dbReference type="Proteomes" id="UP001055156">
    <property type="component" value="Unassembled WGS sequence"/>
</dbReference>
<reference evidence="3" key="2">
    <citation type="submission" date="2021-08" db="EMBL/GenBank/DDBJ databases">
        <authorList>
            <person name="Tani A."/>
            <person name="Ola A."/>
            <person name="Ogura Y."/>
            <person name="Katsura K."/>
            <person name="Hayashi T."/>
        </authorList>
    </citation>
    <scope>NUCLEOTIDE SEQUENCE</scope>
    <source>
        <strain evidence="3">NBRC 15689</strain>
    </source>
</reference>
<reference evidence="3" key="1">
    <citation type="journal article" date="2021" name="Front. Microbiol.">
        <title>Comprehensive Comparative Genomics and Phenotyping of Methylobacterium Species.</title>
        <authorList>
            <person name="Alessa O."/>
            <person name="Ogura Y."/>
            <person name="Fujitani Y."/>
            <person name="Takami H."/>
            <person name="Hayashi T."/>
            <person name="Sahin N."/>
            <person name="Tani A."/>
        </authorList>
    </citation>
    <scope>NUCLEOTIDE SEQUENCE</scope>
    <source>
        <strain evidence="3">NBRC 15689</strain>
    </source>
</reference>
<feature type="domain" description="EF-hand" evidence="2">
    <location>
        <begin position="64"/>
        <end position="87"/>
    </location>
</feature>
<accession>A0ABQ4TFH2</accession>
<feature type="signal peptide" evidence="1">
    <location>
        <begin position="1"/>
        <end position="24"/>
    </location>
</feature>
<dbReference type="RefSeq" id="WP_238314071.1">
    <property type="nucleotide sequence ID" value="NZ_BPQV01000016.1"/>
</dbReference>
<dbReference type="InterPro" id="IPR018247">
    <property type="entry name" value="EF_Hand_1_Ca_BS"/>
</dbReference>
<gene>
    <name evidence="3" type="ORF">LKMONMHP_4360</name>
</gene>
<dbReference type="InterPro" id="IPR010412">
    <property type="entry name" value="DUF1007"/>
</dbReference>
<evidence type="ECO:0000256" key="1">
    <source>
        <dbReference type="SAM" id="SignalP"/>
    </source>
</evidence>
<dbReference type="Pfam" id="PF06226">
    <property type="entry name" value="DUF1007"/>
    <property type="match status" value="1"/>
</dbReference>
<dbReference type="PROSITE" id="PS00018">
    <property type="entry name" value="EF_HAND_1"/>
    <property type="match status" value="1"/>
</dbReference>
<organism evidence="3 4">
    <name type="scientific">Methylobacterium organophilum</name>
    <dbReference type="NCBI Taxonomy" id="410"/>
    <lineage>
        <taxon>Bacteria</taxon>
        <taxon>Pseudomonadati</taxon>
        <taxon>Pseudomonadota</taxon>
        <taxon>Alphaproteobacteria</taxon>
        <taxon>Hyphomicrobiales</taxon>
        <taxon>Methylobacteriaceae</taxon>
        <taxon>Methylobacterium</taxon>
    </lineage>
</organism>
<dbReference type="InterPro" id="IPR002048">
    <property type="entry name" value="EF_hand_dom"/>
</dbReference>
<keyword evidence="4" id="KW-1185">Reference proteome</keyword>